<proteinExistence type="predicted"/>
<protein>
    <submittedName>
        <fullName evidence="1">Uncharacterized protein</fullName>
    </submittedName>
</protein>
<gene>
    <name evidence="1" type="ordered locus">Sros_6742</name>
</gene>
<dbReference type="KEGG" id="sro:Sros_6742"/>
<evidence type="ECO:0000313" key="1">
    <source>
        <dbReference type="EMBL" id="ACZ89451.1"/>
    </source>
</evidence>
<keyword evidence="2" id="KW-1185">Reference proteome</keyword>
<reference evidence="1 2" key="1">
    <citation type="journal article" date="2010" name="Stand. Genomic Sci.">
        <title>Complete genome sequence of Streptosporangium roseum type strain (NI 9100).</title>
        <authorList>
            <person name="Nolan M."/>
            <person name="Sikorski J."/>
            <person name="Jando M."/>
            <person name="Lucas S."/>
            <person name="Lapidus A."/>
            <person name="Glavina Del Rio T."/>
            <person name="Chen F."/>
            <person name="Tice H."/>
            <person name="Pitluck S."/>
            <person name="Cheng J.F."/>
            <person name="Chertkov O."/>
            <person name="Sims D."/>
            <person name="Meincke L."/>
            <person name="Brettin T."/>
            <person name="Han C."/>
            <person name="Detter J.C."/>
            <person name="Bruce D."/>
            <person name="Goodwin L."/>
            <person name="Land M."/>
            <person name="Hauser L."/>
            <person name="Chang Y.J."/>
            <person name="Jeffries C.D."/>
            <person name="Ivanova N."/>
            <person name="Mavromatis K."/>
            <person name="Mikhailova N."/>
            <person name="Chen A."/>
            <person name="Palaniappan K."/>
            <person name="Chain P."/>
            <person name="Rohde M."/>
            <person name="Goker M."/>
            <person name="Bristow J."/>
            <person name="Eisen J.A."/>
            <person name="Markowitz V."/>
            <person name="Hugenholtz P."/>
            <person name="Kyrpides N.C."/>
            <person name="Klenk H.P."/>
        </authorList>
    </citation>
    <scope>NUCLEOTIDE SEQUENCE [LARGE SCALE GENOMIC DNA]</scope>
    <source>
        <strain evidence="2">ATCC 12428 / DSM 43021 / JCM 3005 / NI 9100</strain>
    </source>
</reference>
<organism evidence="1 2">
    <name type="scientific">Streptosporangium roseum (strain ATCC 12428 / DSM 43021 / JCM 3005 / KCTC 9067 / NCIMB 10171 / NRRL 2505 / NI 9100)</name>
    <dbReference type="NCBI Taxonomy" id="479432"/>
    <lineage>
        <taxon>Bacteria</taxon>
        <taxon>Bacillati</taxon>
        <taxon>Actinomycetota</taxon>
        <taxon>Actinomycetes</taxon>
        <taxon>Streptosporangiales</taxon>
        <taxon>Streptosporangiaceae</taxon>
        <taxon>Streptosporangium</taxon>
    </lineage>
</organism>
<evidence type="ECO:0000313" key="2">
    <source>
        <dbReference type="Proteomes" id="UP000002029"/>
    </source>
</evidence>
<name>D2B5E6_STRRD</name>
<dbReference type="HOGENOM" id="CLU_2810714_0_0_11"/>
<dbReference type="Proteomes" id="UP000002029">
    <property type="component" value="Chromosome"/>
</dbReference>
<dbReference type="EMBL" id="CP001814">
    <property type="protein sequence ID" value="ACZ89451.1"/>
    <property type="molecule type" value="Genomic_DNA"/>
</dbReference>
<dbReference type="AlphaFoldDB" id="D2B5E6"/>
<sequence>MPPSSGSARAGLAGDVRLRPAVEIMIAAWPCAALTCTGTGGVGGRERLGRLLDETFAAVPGGINLAI</sequence>
<dbReference type="RefSeq" id="WP_012893182.1">
    <property type="nucleotide sequence ID" value="NC_013595.1"/>
</dbReference>
<accession>D2B5E6</accession>